<feature type="region of interest" description="Disordered" evidence="1">
    <location>
        <begin position="400"/>
        <end position="471"/>
    </location>
</feature>
<reference evidence="3" key="1">
    <citation type="submission" date="2021-01" db="EMBL/GenBank/DDBJ databases">
        <authorList>
            <person name="Kaushik A."/>
        </authorList>
    </citation>
    <scope>NUCLEOTIDE SEQUENCE</scope>
    <source>
        <strain evidence="3">AG3-T5</strain>
    </source>
</reference>
<evidence type="ECO:0000313" key="4">
    <source>
        <dbReference type="Proteomes" id="UP000663841"/>
    </source>
</evidence>
<protein>
    <submittedName>
        <fullName evidence="3">Uncharacterized protein</fullName>
    </submittedName>
</protein>
<feature type="chain" id="PRO_5034575599" evidence="2">
    <location>
        <begin position="20"/>
        <end position="471"/>
    </location>
</feature>
<proteinExistence type="predicted"/>
<feature type="compositionally biased region" description="Acidic residues" evidence="1">
    <location>
        <begin position="274"/>
        <end position="296"/>
    </location>
</feature>
<feature type="region of interest" description="Disordered" evidence="1">
    <location>
        <begin position="198"/>
        <end position="299"/>
    </location>
</feature>
<feature type="compositionally biased region" description="Basic residues" evidence="1">
    <location>
        <begin position="451"/>
        <end position="465"/>
    </location>
</feature>
<dbReference type="EMBL" id="CAJMWW010000078">
    <property type="protein sequence ID" value="CAE6423833.1"/>
    <property type="molecule type" value="Genomic_DNA"/>
</dbReference>
<organism evidence="3 4">
    <name type="scientific">Rhizoctonia solani</name>
    <dbReference type="NCBI Taxonomy" id="456999"/>
    <lineage>
        <taxon>Eukaryota</taxon>
        <taxon>Fungi</taxon>
        <taxon>Dikarya</taxon>
        <taxon>Basidiomycota</taxon>
        <taxon>Agaricomycotina</taxon>
        <taxon>Agaricomycetes</taxon>
        <taxon>Cantharellales</taxon>
        <taxon>Ceratobasidiaceae</taxon>
        <taxon>Rhizoctonia</taxon>
    </lineage>
</organism>
<evidence type="ECO:0000256" key="1">
    <source>
        <dbReference type="SAM" id="MobiDB-lite"/>
    </source>
</evidence>
<dbReference type="Proteomes" id="UP000663841">
    <property type="component" value="Unassembled WGS sequence"/>
</dbReference>
<dbReference type="AlphaFoldDB" id="A0A8H2XFN1"/>
<accession>A0A8H2XFN1</accession>
<name>A0A8H2XFN1_9AGAM</name>
<comment type="caution">
    <text evidence="3">The sequence shown here is derived from an EMBL/GenBank/DDBJ whole genome shotgun (WGS) entry which is preliminary data.</text>
</comment>
<feature type="compositionally biased region" description="Basic and acidic residues" evidence="1">
    <location>
        <begin position="431"/>
        <end position="449"/>
    </location>
</feature>
<keyword evidence="2" id="KW-0732">Signal</keyword>
<gene>
    <name evidence="3" type="ORF">RDB_LOCUS51075</name>
</gene>
<sequence>MHKIFAILLSSVWALRVLCATPTSKREALLRECRTGGPASCHFLSPVPSGVYPRRALIGNPFSNCLSKQSVKQTIGGSATVTDGWGVSVETRSGFDLAIPESELAITTTVQHSRAVAMTQSTEFVIPPNMQTALIGVTNYKGLSGKMLLSYPNQTRPLPVSFVKRRDTNFNYGACTQPPPTSHSVMYKRINKRIKRKEEEEALGLDGETKEMLGIPETDSDESDSSDEEQSDSSSEASDVEGKSRPGARRRRGPKQLSESGGSDVASLSGAETEGSEEEDEDEEMVGSADEDDDEPPMTISEALKNSLHSIRKGSEAQACILCPGKELKHAKMASVHVQSSSHLRRMKRFATLAMRVGDEEEDPRLLVATLDESVRITPKEKVIKVSDGPKVPRKERLIAKRERRRERRAAQQLDEQVQEKQTSKTQPNTKSDRVLEKKILNRHSEAIAKYKVKSKHSRLHKSPKAKNSAI</sequence>
<feature type="compositionally biased region" description="Acidic residues" evidence="1">
    <location>
        <begin position="218"/>
        <end position="231"/>
    </location>
</feature>
<evidence type="ECO:0000256" key="2">
    <source>
        <dbReference type="SAM" id="SignalP"/>
    </source>
</evidence>
<evidence type="ECO:0000313" key="3">
    <source>
        <dbReference type="EMBL" id="CAE6423833.1"/>
    </source>
</evidence>
<feature type="signal peptide" evidence="2">
    <location>
        <begin position="1"/>
        <end position="19"/>
    </location>
</feature>